<reference evidence="1 2" key="1">
    <citation type="journal article" date="2012" name="J. Bacteriol.">
        <title>Genome sequence of Thalassospira xiamenensis type strain M-5.</title>
        <authorList>
            <person name="Lai Q."/>
            <person name="Shao Z."/>
        </authorList>
    </citation>
    <scope>NUCLEOTIDE SEQUENCE [LARGE SCALE GENOMIC DNA]</scope>
    <source>
        <strain evidence="1 2">M-5</strain>
    </source>
</reference>
<gene>
    <name evidence="1" type="ORF">TH3_21363</name>
</gene>
<evidence type="ECO:0000313" key="2">
    <source>
        <dbReference type="Proteomes" id="UP000007127"/>
    </source>
</evidence>
<evidence type="ECO:0000313" key="1">
    <source>
        <dbReference type="EMBL" id="AJD54345.1"/>
    </source>
</evidence>
<geneLocation type="plasmid" evidence="2"/>
<dbReference type="Pfam" id="PF13289">
    <property type="entry name" value="SIR2_2"/>
    <property type="match status" value="1"/>
</dbReference>
<dbReference type="KEGG" id="txi:TH3_21363"/>
<sequence>MTTIHPGYRVFVLGAGFSRLAGLPLANELYKKVRQNIEFHHGLDTKFHRDISNYIEYERACGRVMFEQDVDLERFMSFLDIEHFLRLRGSDTWSSEGNETQLMIRRSIGEVIHQHTPIISSLPDEYFKFAENISVTDTFITLNYDTILEQLLDYTGKPYRLFPDRYKEVHATGCVVDSDVKEVVIMKLHGSIDWFHDKAFLDSQEYLASLGMQPSNRHTVFGNPGRFKVEPLVEGIRPEKDPLAHIHRIRDVDGFYGQPNRLDAPFILSPSHVKFVYAEPLLDLWYGLGQLGGYERGISVIGFSLPEHDEYIRVLLYQIISNYQQSWWEDKLFDVLKDDIKFVDFRASEESIIQFRKNFSFVDESRAQFFYQGFNEQAVDFLFNPKLPR</sequence>
<evidence type="ECO:0008006" key="3">
    <source>
        <dbReference type="Google" id="ProtNLM"/>
    </source>
</evidence>
<dbReference type="RefSeq" id="WP_007092476.1">
    <property type="nucleotide sequence ID" value="NZ_CP004389.1"/>
</dbReference>
<dbReference type="GeneID" id="31929913"/>
<proteinExistence type="predicted"/>
<protein>
    <recommendedName>
        <fullName evidence="3">SIR2-like domain-containing protein</fullName>
    </recommendedName>
</protein>
<keyword evidence="1" id="KW-0614">Plasmid</keyword>
<dbReference type="EMBL" id="CP004389">
    <property type="protein sequence ID" value="AJD54345.1"/>
    <property type="molecule type" value="Genomic_DNA"/>
</dbReference>
<dbReference type="AlphaFoldDB" id="A0AB72UJK8"/>
<dbReference type="Proteomes" id="UP000007127">
    <property type="component" value="Plasmid"/>
</dbReference>
<organism evidence="1 2">
    <name type="scientific">Thalassospira xiamenensis M-5 = DSM 17429</name>
    <dbReference type="NCBI Taxonomy" id="1123366"/>
    <lineage>
        <taxon>Bacteria</taxon>
        <taxon>Pseudomonadati</taxon>
        <taxon>Pseudomonadota</taxon>
        <taxon>Alphaproteobacteria</taxon>
        <taxon>Rhodospirillales</taxon>
        <taxon>Thalassospiraceae</taxon>
        <taxon>Thalassospira</taxon>
    </lineage>
</organism>
<name>A0AB72UJK8_9PROT</name>
<accession>A0AB72UJK8</accession>